<dbReference type="PROSITE" id="PS51918">
    <property type="entry name" value="RADICAL_SAM"/>
    <property type="match status" value="1"/>
</dbReference>
<dbReference type="SFLD" id="SFLDS00029">
    <property type="entry name" value="Radical_SAM"/>
    <property type="match status" value="1"/>
</dbReference>
<evidence type="ECO:0000256" key="2">
    <source>
        <dbReference type="ARBA" id="ARBA00022485"/>
    </source>
</evidence>
<dbReference type="SFLD" id="SFLDG01061">
    <property type="entry name" value="methylthiotransferase"/>
    <property type="match status" value="1"/>
</dbReference>
<dbReference type="InterPro" id="IPR006638">
    <property type="entry name" value="Elp3/MiaA/NifB-like_rSAM"/>
</dbReference>
<keyword evidence="5" id="KW-0479">Metal-binding</keyword>
<dbReference type="InterPro" id="IPR007197">
    <property type="entry name" value="rSAM"/>
</dbReference>
<dbReference type="InterPro" id="IPR058240">
    <property type="entry name" value="rSAM_sf"/>
</dbReference>
<dbReference type="InterPro" id="IPR034557">
    <property type="entry name" value="ThrcA_tRNA_MEthiotransferase"/>
</dbReference>
<keyword evidence="6" id="KW-0408">Iron</keyword>
<evidence type="ECO:0000256" key="4">
    <source>
        <dbReference type="ARBA" id="ARBA00022691"/>
    </source>
</evidence>
<evidence type="ECO:0000256" key="3">
    <source>
        <dbReference type="ARBA" id="ARBA00022679"/>
    </source>
</evidence>
<dbReference type="GO" id="GO:0035598">
    <property type="term" value="F:tRNA (N(6)-L-threonylcarbamoyladenosine(37)-C(2))-methylthiotransferase activity"/>
    <property type="evidence" value="ECO:0007669"/>
    <property type="project" value="UniProtKB-EC"/>
</dbReference>
<keyword evidence="4" id="KW-0949">S-adenosyl-L-methionine</keyword>
<dbReference type="PROSITE" id="PS01278">
    <property type="entry name" value="MTTASE_RADICAL"/>
    <property type="match status" value="1"/>
</dbReference>
<keyword evidence="3 10" id="KW-0808">Transferase</keyword>
<dbReference type="PANTHER" id="PTHR11918:SF45">
    <property type="entry name" value="THREONYLCARBAMOYLADENOSINE TRNA METHYLTHIOTRANSFERASE"/>
    <property type="match status" value="1"/>
</dbReference>
<feature type="domain" description="Radical SAM core" evidence="9">
    <location>
        <begin position="162"/>
        <end position="392"/>
    </location>
</feature>
<dbReference type="Proteomes" id="UP001519342">
    <property type="component" value="Unassembled WGS sequence"/>
</dbReference>
<feature type="domain" description="MTTase N-terminal" evidence="8">
    <location>
        <begin position="21"/>
        <end position="133"/>
    </location>
</feature>
<dbReference type="PANTHER" id="PTHR11918">
    <property type="entry name" value="RADICAL SAM PROTEINS"/>
    <property type="match status" value="1"/>
</dbReference>
<dbReference type="SFLD" id="SFLDG01082">
    <property type="entry name" value="B12-binding_domain_containing"/>
    <property type="match status" value="1"/>
</dbReference>
<evidence type="ECO:0000256" key="1">
    <source>
        <dbReference type="ARBA" id="ARBA00001966"/>
    </source>
</evidence>
<keyword evidence="2" id="KW-0004">4Fe-4S</keyword>
<accession>A0ABS4GCT3</accession>
<dbReference type="Pfam" id="PF04055">
    <property type="entry name" value="Radical_SAM"/>
    <property type="match status" value="1"/>
</dbReference>
<keyword evidence="11" id="KW-1185">Reference proteome</keyword>
<name>A0ABS4GCT3_9FIRM</name>
<dbReference type="SFLD" id="SFLDF00295">
    <property type="entry name" value="threonylcarbamoyladenosine_tRN"/>
    <property type="match status" value="1"/>
</dbReference>
<reference evidence="10 11" key="1">
    <citation type="submission" date="2021-03" db="EMBL/GenBank/DDBJ databases">
        <title>Genomic Encyclopedia of Type Strains, Phase IV (KMG-IV): sequencing the most valuable type-strain genomes for metagenomic binning, comparative biology and taxonomic classification.</title>
        <authorList>
            <person name="Goeker M."/>
        </authorList>
    </citation>
    <scope>NUCLEOTIDE SEQUENCE [LARGE SCALE GENOMIC DNA]</scope>
    <source>
        <strain evidence="10 11">DSM 24004</strain>
    </source>
</reference>
<comment type="caution">
    <text evidence="10">The sequence shown here is derived from an EMBL/GenBank/DDBJ whole genome shotgun (WGS) entry which is preliminary data.</text>
</comment>
<evidence type="ECO:0000256" key="7">
    <source>
        <dbReference type="ARBA" id="ARBA00023014"/>
    </source>
</evidence>
<evidence type="ECO:0000256" key="5">
    <source>
        <dbReference type="ARBA" id="ARBA00022723"/>
    </source>
</evidence>
<dbReference type="SMART" id="SM00729">
    <property type="entry name" value="Elp3"/>
    <property type="match status" value="1"/>
</dbReference>
<sequence>MDKYNIDNKCNINDKKKETMHTVSFTTLGCKVNQFETEAMTELLEKEGFKVVAQQEKSDIYIINTCAVTKESERKSRQFINKAKRFNKDALVVAVGCSVQLNSDKINKETNVDIVIGTKHKGDIAKLIKQKLINRNSNINNISCIDKFEGKEDFEELKISTVHDKTRANIKIQDGCSQFCSYCIIPYVRGPIRSRNFEDIIDEVKNIVSNGYKEIVLNGIHISSYGAENKEKDSLLKLIEEINDISGIERIRLGSLEPNIITDDFACKISKLDKVCHHFHLSLQSGSDDVLSRMNRKYTSTQYLNNVEIIRKYMPDSGITTDIIVGFPGETDEEFKQTYEFVKKIEFSRIHVFKYSIREGTKAADMKEQIDDKIKSSRSKQLIELGDITANKFMQKFVGRNLSVLVENQNDNFFEGYTTNYLKVLIKSDNNIKNKIVNVIIDKVSNDYLESEYNEV</sequence>
<dbReference type="InterPro" id="IPR038135">
    <property type="entry name" value="Methylthiotransferase_N_sf"/>
</dbReference>
<dbReference type="PROSITE" id="PS51449">
    <property type="entry name" value="MTTASE_N"/>
    <property type="match status" value="1"/>
</dbReference>
<dbReference type="Gene3D" id="3.40.50.12160">
    <property type="entry name" value="Methylthiotransferase, N-terminal domain"/>
    <property type="match status" value="1"/>
</dbReference>
<protein>
    <submittedName>
        <fullName evidence="10">Threonylcarbamoyladenosine tRNA methylthiotransferase MtaB</fullName>
        <ecNumber evidence="10">2.8.4.5</ecNumber>
    </submittedName>
</protein>
<keyword evidence="7" id="KW-0411">Iron-sulfur</keyword>
<dbReference type="InterPro" id="IPR020612">
    <property type="entry name" value="Methylthiotransferase_CS"/>
</dbReference>
<evidence type="ECO:0000259" key="9">
    <source>
        <dbReference type="PROSITE" id="PS51918"/>
    </source>
</evidence>
<evidence type="ECO:0000313" key="11">
    <source>
        <dbReference type="Proteomes" id="UP001519342"/>
    </source>
</evidence>
<evidence type="ECO:0000259" key="8">
    <source>
        <dbReference type="PROSITE" id="PS51449"/>
    </source>
</evidence>
<dbReference type="SUPFAM" id="SSF102114">
    <property type="entry name" value="Radical SAM enzymes"/>
    <property type="match status" value="1"/>
</dbReference>
<organism evidence="10 11">
    <name type="scientific">Sedimentibacter acidaminivorans</name>
    <dbReference type="NCBI Taxonomy" id="913099"/>
    <lineage>
        <taxon>Bacteria</taxon>
        <taxon>Bacillati</taxon>
        <taxon>Bacillota</taxon>
        <taxon>Tissierellia</taxon>
        <taxon>Sedimentibacter</taxon>
    </lineage>
</organism>
<evidence type="ECO:0000256" key="6">
    <source>
        <dbReference type="ARBA" id="ARBA00023004"/>
    </source>
</evidence>
<dbReference type="EMBL" id="JAGGKS010000003">
    <property type="protein sequence ID" value="MBP1925457.1"/>
    <property type="molecule type" value="Genomic_DNA"/>
</dbReference>
<dbReference type="NCBIfam" id="TIGR01579">
    <property type="entry name" value="MiaB-like-C"/>
    <property type="match status" value="1"/>
</dbReference>
<comment type="cofactor">
    <cofactor evidence="1">
        <name>[4Fe-4S] cluster</name>
        <dbReference type="ChEBI" id="CHEBI:49883"/>
    </cofactor>
</comment>
<dbReference type="PROSITE" id="PS51257">
    <property type="entry name" value="PROKAR_LIPOPROTEIN"/>
    <property type="match status" value="1"/>
</dbReference>
<evidence type="ECO:0000313" key="10">
    <source>
        <dbReference type="EMBL" id="MBP1925457.1"/>
    </source>
</evidence>
<proteinExistence type="predicted"/>
<dbReference type="InterPro" id="IPR005839">
    <property type="entry name" value="Methylthiotransferase"/>
</dbReference>
<dbReference type="Pfam" id="PF00919">
    <property type="entry name" value="UPF0004"/>
    <property type="match status" value="1"/>
</dbReference>
<dbReference type="InterPro" id="IPR023404">
    <property type="entry name" value="rSAM_horseshoe"/>
</dbReference>
<gene>
    <name evidence="10" type="ORF">J2Z76_001316</name>
</gene>
<dbReference type="EC" id="2.8.4.5" evidence="10"/>
<dbReference type="InterPro" id="IPR006467">
    <property type="entry name" value="MiaB-like_bact"/>
</dbReference>
<dbReference type="Gene3D" id="3.80.30.20">
    <property type="entry name" value="tm_1862 like domain"/>
    <property type="match status" value="1"/>
</dbReference>
<dbReference type="NCBIfam" id="TIGR00089">
    <property type="entry name" value="MiaB/RimO family radical SAM methylthiotransferase"/>
    <property type="match status" value="1"/>
</dbReference>
<dbReference type="InterPro" id="IPR013848">
    <property type="entry name" value="Methylthiotransferase_N"/>
</dbReference>
<dbReference type="CDD" id="cd01335">
    <property type="entry name" value="Radical_SAM"/>
    <property type="match status" value="1"/>
</dbReference>